<comment type="similarity">
    <text evidence="2">Belongs to the GMC oxidoreductase family.</text>
</comment>
<dbReference type="Gene3D" id="3.30.410.40">
    <property type="match status" value="1"/>
</dbReference>
<dbReference type="Gene3D" id="3.50.50.60">
    <property type="entry name" value="FAD/NAD(P)-binding domain"/>
    <property type="match status" value="1"/>
</dbReference>
<evidence type="ECO:0000256" key="4">
    <source>
        <dbReference type="ARBA" id="ARBA00022827"/>
    </source>
</evidence>
<comment type="cofactor">
    <cofactor evidence="1">
        <name>FAD</name>
        <dbReference type="ChEBI" id="CHEBI:57692"/>
    </cofactor>
</comment>
<accession>A0A3G4ZQG2</accession>
<proteinExistence type="inferred from homology"/>
<feature type="domain" description="Glucose-methanol-choline oxidoreductase N-terminal" evidence="5">
    <location>
        <begin position="4"/>
        <end position="304"/>
    </location>
</feature>
<dbReference type="GO" id="GO:0016614">
    <property type="term" value="F:oxidoreductase activity, acting on CH-OH group of donors"/>
    <property type="evidence" value="ECO:0007669"/>
    <property type="project" value="InterPro"/>
</dbReference>
<evidence type="ECO:0000313" key="7">
    <source>
        <dbReference type="EMBL" id="AYV77138.1"/>
    </source>
</evidence>
<dbReference type="PANTHER" id="PTHR11552:SF147">
    <property type="entry name" value="CHOLINE DEHYDROGENASE, MITOCHONDRIAL"/>
    <property type="match status" value="1"/>
</dbReference>
<evidence type="ECO:0000256" key="3">
    <source>
        <dbReference type="ARBA" id="ARBA00022630"/>
    </source>
</evidence>
<feature type="domain" description="Glucose-methanol-choline oxidoreductase C-terminal" evidence="6">
    <location>
        <begin position="379"/>
        <end position="515"/>
    </location>
</feature>
<keyword evidence="4" id="KW-0274">FAD</keyword>
<dbReference type="SUPFAM" id="SSF51905">
    <property type="entry name" value="FAD/NAD(P)-binding domain"/>
    <property type="match status" value="1"/>
</dbReference>
<evidence type="ECO:0000259" key="6">
    <source>
        <dbReference type="Pfam" id="PF05199"/>
    </source>
</evidence>
<dbReference type="PANTHER" id="PTHR11552">
    <property type="entry name" value="GLUCOSE-METHANOL-CHOLINE GMC OXIDOREDUCTASE"/>
    <property type="match status" value="1"/>
</dbReference>
<dbReference type="InterPro" id="IPR036188">
    <property type="entry name" value="FAD/NAD-bd_sf"/>
</dbReference>
<evidence type="ECO:0000256" key="1">
    <source>
        <dbReference type="ARBA" id="ARBA00001974"/>
    </source>
</evidence>
<name>A0A3G4ZQG2_9VIRU</name>
<organism evidence="7">
    <name type="scientific">Barrevirus sp</name>
    <dbReference type="NCBI Taxonomy" id="2487763"/>
    <lineage>
        <taxon>Viruses</taxon>
        <taxon>Varidnaviria</taxon>
        <taxon>Bamfordvirae</taxon>
        <taxon>Nucleocytoviricota</taxon>
        <taxon>Megaviricetes</taxon>
        <taxon>Imitervirales</taxon>
        <taxon>Mimiviridae</taxon>
        <taxon>Klosneuvirinae</taxon>
    </lineage>
</organism>
<dbReference type="InterPro" id="IPR000172">
    <property type="entry name" value="GMC_OxRdtase_N"/>
</dbReference>
<evidence type="ECO:0000259" key="5">
    <source>
        <dbReference type="Pfam" id="PF00732"/>
    </source>
</evidence>
<keyword evidence="3" id="KW-0285">Flavoprotein</keyword>
<evidence type="ECO:0000256" key="2">
    <source>
        <dbReference type="ARBA" id="ARBA00010790"/>
    </source>
</evidence>
<dbReference type="Pfam" id="PF00732">
    <property type="entry name" value="GMC_oxred_N"/>
    <property type="match status" value="1"/>
</dbReference>
<sequence>MTKYDFIIVGMGAAGATLLRMLSDARFSVLGIEGGGNHDSDPLILESPNAGMLEMNYTWKYFYNQETESNDAVNGMTMNYTTGRALGGGTSINGMQYVRSTNRFWDSWAQLNNDSNWNSEAALTGFKELEKFIGVTNAFNPINHGQNGKMQIRQAPEQEELVAKQFANALSEATGYPLINDYNDPNTPIGTFTRWSLFQQQNGNRANSSIDFLSDIIDTSGNSLNKNRKVKVYLNTTVNKVTFDSKKRVESVSIIRNGKSETIRPGKEVILCAGIHSNEVLQRSGIGNKDLLKSLGIKVVYDNKAVGVGSKNHLISMATFTSPTPNPDNQTIVDPNALYLGGAFLPYPDSAENGRRGFQWIGISAGPGVLLVAFYNLDPQSIGQDTIQDKDPLRVSAMNERLMSEPIDLDRIVSVYQKQIIALNNVFMSKPEYEGYQLVNPTIDQINDTDVLKDLIKAGLDHAHHWSGTCKMALERDGGVVNSKGEVYGVKKLRVADISVSPVVPDGNTAGPAFFVGYNIAKQIINKYK</sequence>
<dbReference type="InterPro" id="IPR012132">
    <property type="entry name" value="GMC_OxRdtase"/>
</dbReference>
<gene>
    <name evidence="7" type="ORF">Barrevirus14_7</name>
</gene>
<dbReference type="EMBL" id="MK072011">
    <property type="protein sequence ID" value="AYV77138.1"/>
    <property type="molecule type" value="Genomic_DNA"/>
</dbReference>
<protein>
    <submittedName>
        <fullName evidence="7">GMC family oxidoreductase</fullName>
    </submittedName>
</protein>
<dbReference type="PIRSF" id="PIRSF000137">
    <property type="entry name" value="Alcohol_oxidase"/>
    <property type="match status" value="1"/>
</dbReference>
<reference evidence="7" key="1">
    <citation type="submission" date="2018-10" db="EMBL/GenBank/DDBJ databases">
        <title>Hidden diversity of soil giant viruses.</title>
        <authorList>
            <person name="Schulz F."/>
            <person name="Alteio L."/>
            <person name="Goudeau D."/>
            <person name="Ryan E.M."/>
            <person name="Malmstrom R.R."/>
            <person name="Blanchard J."/>
            <person name="Woyke T."/>
        </authorList>
    </citation>
    <scope>NUCLEOTIDE SEQUENCE</scope>
    <source>
        <strain evidence="7">BAV1</strain>
    </source>
</reference>
<dbReference type="GO" id="GO:0050660">
    <property type="term" value="F:flavin adenine dinucleotide binding"/>
    <property type="evidence" value="ECO:0007669"/>
    <property type="project" value="InterPro"/>
</dbReference>
<dbReference type="Pfam" id="PF05199">
    <property type="entry name" value="GMC_oxred_C"/>
    <property type="match status" value="1"/>
</dbReference>
<dbReference type="InterPro" id="IPR007867">
    <property type="entry name" value="GMC_OxRtase_C"/>
</dbReference>